<dbReference type="AlphaFoldDB" id="A0A379G2R0"/>
<evidence type="ECO:0000256" key="1">
    <source>
        <dbReference type="SAM" id="SignalP"/>
    </source>
</evidence>
<organism evidence="2 3">
    <name type="scientific">Providencia rustigianii</name>
    <dbReference type="NCBI Taxonomy" id="158850"/>
    <lineage>
        <taxon>Bacteria</taxon>
        <taxon>Pseudomonadati</taxon>
        <taxon>Pseudomonadota</taxon>
        <taxon>Gammaproteobacteria</taxon>
        <taxon>Enterobacterales</taxon>
        <taxon>Morganellaceae</taxon>
        <taxon>Providencia</taxon>
    </lineage>
</organism>
<evidence type="ECO:0000313" key="2">
    <source>
        <dbReference type="EMBL" id="SUC35300.1"/>
    </source>
</evidence>
<proteinExistence type="predicted"/>
<feature type="signal peptide" evidence="1">
    <location>
        <begin position="1"/>
        <end position="22"/>
    </location>
</feature>
<accession>A0A379G2R0</accession>
<dbReference type="Proteomes" id="UP000255129">
    <property type="component" value="Unassembled WGS sequence"/>
</dbReference>
<gene>
    <name evidence="2" type="ORF">NCTC12026_01687</name>
</gene>
<feature type="chain" id="PRO_5016714300" evidence="1">
    <location>
        <begin position="23"/>
        <end position="101"/>
    </location>
</feature>
<protein>
    <submittedName>
        <fullName evidence="2">Uncharacterized protein</fullName>
    </submittedName>
</protein>
<sequence>MKKLNQGLLAAVLLTAGFAAMANGVNNKSPRPYAGNHHNMVYSVTEQTTQPNETIKKLVNNVPKIEDGKRYMIRVSVVEIPEQAPMKQPMAPVSIPAPAAK</sequence>
<evidence type="ECO:0000313" key="3">
    <source>
        <dbReference type="Proteomes" id="UP000255129"/>
    </source>
</evidence>
<reference evidence="2 3" key="1">
    <citation type="submission" date="2018-06" db="EMBL/GenBank/DDBJ databases">
        <authorList>
            <consortium name="Pathogen Informatics"/>
            <person name="Doyle S."/>
        </authorList>
    </citation>
    <scope>NUCLEOTIDE SEQUENCE [LARGE SCALE GENOMIC DNA]</scope>
    <source>
        <strain evidence="2 3">NCTC12026</strain>
    </source>
</reference>
<dbReference type="GeneID" id="93421006"/>
<dbReference type="RefSeq" id="WP_006813313.1">
    <property type="nucleotide sequence ID" value="NZ_AP018946.1"/>
</dbReference>
<dbReference type="EMBL" id="UGUA01000002">
    <property type="protein sequence ID" value="SUC35300.1"/>
    <property type="molecule type" value="Genomic_DNA"/>
</dbReference>
<dbReference type="OrthoDB" id="6465707at2"/>
<keyword evidence="1" id="KW-0732">Signal</keyword>
<name>A0A379G2R0_9GAMM</name>